<sequence>MAKQEAEWSNRLSVCFLKKHGYLDGGWRYGGIKWTYGMSGNESSIGFTVNINGNEGDNIKLQYTHTNRGTDEKESMDFRVEFTTTPCNYGGVRYWFICPLSKSGQYCGRRVGVLFSIGKWFGCRHCGDICYAAQLEGGGFRVGSVTEPVVEKAYNEIKRFHYNGKPTRRYKRYLRLRDKMDYSWARAAMKFGIKF</sequence>
<gene>
    <name evidence="1" type="ORF">UV20_C0033G0006</name>
</gene>
<dbReference type="EMBL" id="LCDO01000033">
    <property type="protein sequence ID" value="KKS54446.1"/>
    <property type="molecule type" value="Genomic_DNA"/>
</dbReference>
<proteinExistence type="predicted"/>
<protein>
    <submittedName>
        <fullName evidence="1">Uncharacterized protein</fullName>
    </submittedName>
</protein>
<evidence type="ECO:0000313" key="1">
    <source>
        <dbReference type="EMBL" id="KKS54446.1"/>
    </source>
</evidence>
<reference evidence="1 2" key="1">
    <citation type="journal article" date="2015" name="Nature">
        <title>rRNA introns, odd ribosomes, and small enigmatic genomes across a large radiation of phyla.</title>
        <authorList>
            <person name="Brown C.T."/>
            <person name="Hug L.A."/>
            <person name="Thomas B.C."/>
            <person name="Sharon I."/>
            <person name="Castelle C.J."/>
            <person name="Singh A."/>
            <person name="Wilkins M.J."/>
            <person name="Williams K.H."/>
            <person name="Banfield J.F."/>
        </authorList>
    </citation>
    <scope>NUCLEOTIDE SEQUENCE [LARGE SCALE GENOMIC DNA]</scope>
</reference>
<dbReference type="Proteomes" id="UP000034837">
    <property type="component" value="Unassembled WGS sequence"/>
</dbReference>
<organism evidence="1 2">
    <name type="scientific">Candidatus Magasanikbacteria bacterium GW2011_GWA2_42_32</name>
    <dbReference type="NCBI Taxonomy" id="1619039"/>
    <lineage>
        <taxon>Bacteria</taxon>
        <taxon>Candidatus Magasanikiibacteriota</taxon>
    </lineage>
</organism>
<accession>A0A0G1C6Y1</accession>
<dbReference type="AlphaFoldDB" id="A0A0G1C6Y1"/>
<comment type="caution">
    <text evidence="1">The sequence shown here is derived from an EMBL/GenBank/DDBJ whole genome shotgun (WGS) entry which is preliminary data.</text>
</comment>
<evidence type="ECO:0000313" key="2">
    <source>
        <dbReference type="Proteomes" id="UP000034837"/>
    </source>
</evidence>
<name>A0A0G1C6Y1_9BACT</name>